<keyword evidence="8" id="KW-1185">Reference proteome</keyword>
<dbReference type="Gene3D" id="2.60.120.970">
    <property type="match status" value="1"/>
</dbReference>
<gene>
    <name evidence="7" type="ORF">CHM34_00655</name>
</gene>
<comment type="subcellular location">
    <subcellularLocation>
        <location evidence="1">Secreted</location>
    </subcellularLocation>
</comment>
<comment type="caution">
    <text evidence="7">The sequence shown here is derived from an EMBL/GenBank/DDBJ whole genome shotgun (WGS) entry which is preliminary data.</text>
</comment>
<evidence type="ECO:0000259" key="4">
    <source>
        <dbReference type="Pfam" id="PF12996"/>
    </source>
</evidence>
<evidence type="ECO:0000256" key="2">
    <source>
        <dbReference type="ARBA" id="ARBA00022525"/>
    </source>
</evidence>
<feature type="domain" description="Spore protein YkvP/CgeB glycosyl transferase-like" evidence="5">
    <location>
        <begin position="176"/>
        <end position="319"/>
    </location>
</feature>
<evidence type="ECO:0000256" key="1">
    <source>
        <dbReference type="ARBA" id="ARBA00004613"/>
    </source>
</evidence>
<dbReference type="NCBIfam" id="NF033679">
    <property type="entry name" value="DNRLRE_dom"/>
    <property type="match status" value="1"/>
</dbReference>
<dbReference type="Pfam" id="PF13524">
    <property type="entry name" value="Glyco_trans_1_2"/>
    <property type="match status" value="1"/>
</dbReference>
<dbReference type="SUPFAM" id="SSF53756">
    <property type="entry name" value="UDP-Glycosyltransferase/glycogen phosphorylase"/>
    <property type="match status" value="1"/>
</dbReference>
<protein>
    <submittedName>
        <fullName evidence="7">Uncharacterized protein</fullName>
    </submittedName>
</protein>
<dbReference type="GO" id="GO:0005576">
    <property type="term" value="C:extracellular region"/>
    <property type="evidence" value="ECO:0007669"/>
    <property type="project" value="UniProtKB-SubCell"/>
</dbReference>
<evidence type="ECO:0000256" key="3">
    <source>
        <dbReference type="ARBA" id="ARBA00022729"/>
    </source>
</evidence>
<reference evidence="7 8" key="1">
    <citation type="submission" date="2017-07" db="EMBL/GenBank/DDBJ databases">
        <title>The genome sequence of Paludifilum halophilum highlights mechanisms for microbial adaptation to high salt environemnts.</title>
        <authorList>
            <person name="Belbahri L."/>
        </authorList>
    </citation>
    <scope>NUCLEOTIDE SEQUENCE [LARGE SCALE GENOMIC DNA]</scope>
    <source>
        <strain evidence="7 8">DSM 102817</strain>
    </source>
</reference>
<dbReference type="Proteomes" id="UP000215459">
    <property type="component" value="Unassembled WGS sequence"/>
</dbReference>
<dbReference type="AlphaFoldDB" id="A0A235BB92"/>
<keyword evidence="2" id="KW-0964">Secreted</keyword>
<feature type="domain" description="Carbohydrate-binding module family 96" evidence="6">
    <location>
        <begin position="368"/>
        <end position="497"/>
    </location>
</feature>
<dbReference type="EMBL" id="NOWF01000001">
    <property type="protein sequence ID" value="OYD09561.1"/>
    <property type="molecule type" value="Genomic_DNA"/>
</dbReference>
<organism evidence="7 8">
    <name type="scientific">Paludifilum halophilum</name>
    <dbReference type="NCBI Taxonomy" id="1642702"/>
    <lineage>
        <taxon>Bacteria</taxon>
        <taxon>Bacillati</taxon>
        <taxon>Bacillota</taxon>
        <taxon>Bacilli</taxon>
        <taxon>Bacillales</taxon>
        <taxon>Thermoactinomycetaceae</taxon>
        <taxon>Paludifilum</taxon>
    </lineage>
</organism>
<name>A0A235BB92_9BACL</name>
<feature type="domain" description="Spore protein YkvP N-terminal" evidence="4">
    <location>
        <begin position="11"/>
        <end position="115"/>
    </location>
</feature>
<keyword evidence="3" id="KW-0732">Signal</keyword>
<sequence>MLGGIDVYRWFYLENHLKFLETIPSGFKGLGVSYDLPRKQITPDQLAHQLEEVRPDIILATGWTPLQREPYFRVINQYCNRYNAFHVFWSFEDPLHTETWGMYYAETGKPDYVFTHSFDSASIYQQIGIPSSYMPFACNPDIHRTLPAQPRYQSDIALVANLKTACHTFRIASLETLLKPLINRGYDVAIWGQGWRENRSALPFHVPDDMIRGPIPYDQVPYVYASSKIILGVQNSPDLLTRRTFECLGSGGFLLTNDTKGVRRHFQSGIHLMTSRNPSETISMVDKFLREGSFRKQIASAAQREAHRNHTYSTRVSAMTQAIQPYVSAKKQKKRVSLFTPRLKQEVRPRLNFTGSNNQGMLGQYLRVGRSHQSVQHAYLWFDVQEDLLRSWRIASAKLKMFLVSPAAGHPTIKCYAIRSPWNKKSLQNGSPPKRSTQPIAKTQIRSSFSKEYPYKDNWYTFNITHVVREWLTGTQKNYGLCLGLSDANFGFLQFTSTRWNGRNKYVLGRVYYRRYLPRLEIIYENQTPIQLNSWSAFKE</sequence>
<evidence type="ECO:0000313" key="8">
    <source>
        <dbReference type="Proteomes" id="UP000215459"/>
    </source>
</evidence>
<evidence type="ECO:0000259" key="6">
    <source>
        <dbReference type="Pfam" id="PF24517"/>
    </source>
</evidence>
<dbReference type="OrthoDB" id="7019976at2"/>
<dbReference type="InterPro" id="IPR024542">
    <property type="entry name" value="YkvP_N"/>
</dbReference>
<dbReference type="Pfam" id="PF12996">
    <property type="entry name" value="DUF3880"/>
    <property type="match status" value="1"/>
</dbReference>
<dbReference type="Pfam" id="PF24517">
    <property type="entry name" value="CBM96"/>
    <property type="match status" value="1"/>
</dbReference>
<proteinExistence type="predicted"/>
<dbReference type="InterPro" id="IPR055259">
    <property type="entry name" value="YkvP/CgeB_Glyco_trans-like"/>
</dbReference>
<evidence type="ECO:0000259" key="5">
    <source>
        <dbReference type="Pfam" id="PF13524"/>
    </source>
</evidence>
<accession>A0A235BB92</accession>
<dbReference type="InterPro" id="IPR055372">
    <property type="entry name" value="CBM96"/>
</dbReference>
<evidence type="ECO:0000313" key="7">
    <source>
        <dbReference type="EMBL" id="OYD09561.1"/>
    </source>
</evidence>